<protein>
    <recommendedName>
        <fullName evidence="2">protein-tyrosine-phosphatase</fullName>
        <ecNumber evidence="2">3.1.3.48</ecNumber>
    </recommendedName>
</protein>
<gene>
    <name evidence="6" type="ORF">F9B85_03920</name>
</gene>
<comment type="caution">
    <text evidence="6">The sequence shown here is derived from an EMBL/GenBank/DDBJ whole genome shotgun (WGS) entry which is preliminary data.</text>
</comment>
<dbReference type="EMBL" id="WBXO01000002">
    <property type="protein sequence ID" value="KAB2953774.1"/>
    <property type="molecule type" value="Genomic_DNA"/>
</dbReference>
<dbReference type="PANTHER" id="PTHR39181">
    <property type="entry name" value="TYROSINE-PROTEIN PHOSPHATASE YWQE"/>
    <property type="match status" value="1"/>
</dbReference>
<sequence length="258" mass="29085">MKSDQLIDIHCHILPDLDDGAKNIDQALALAQQAYQQGISTIIATPHYIEGTVETNPEEITQACQQLTAKLKAQQIELTIQTGQEVYLSPDTALHYQEGKILTLAQSSYLLIELPMHQYPLWVEESLYELTLLGLRPILAHPERYREFRKSTKELHQLAASGLLMQINAGSILGQYGSKVEAQAEKLLEEGLISFIGSDAHSPQNRPIQISQALTKLQTWGLEPQKLIANNHAIIKGEEPPYLIKKEKSWWKKIWAFS</sequence>
<comment type="similarity">
    <text evidence="1">Belongs to the metallo-dependent hydrolases superfamily. CpsB/CapC family.</text>
</comment>
<comment type="catalytic activity">
    <reaction evidence="5">
        <text>O-phospho-L-tyrosyl-[protein] + H2O = L-tyrosyl-[protein] + phosphate</text>
        <dbReference type="Rhea" id="RHEA:10684"/>
        <dbReference type="Rhea" id="RHEA-COMP:10136"/>
        <dbReference type="Rhea" id="RHEA-COMP:20101"/>
        <dbReference type="ChEBI" id="CHEBI:15377"/>
        <dbReference type="ChEBI" id="CHEBI:43474"/>
        <dbReference type="ChEBI" id="CHEBI:46858"/>
        <dbReference type="ChEBI" id="CHEBI:61978"/>
        <dbReference type="EC" id="3.1.3.48"/>
    </reaction>
</comment>
<dbReference type="RefSeq" id="WP_151618742.1">
    <property type="nucleotide sequence ID" value="NZ_WBXO01000002.1"/>
</dbReference>
<evidence type="ECO:0000256" key="3">
    <source>
        <dbReference type="ARBA" id="ARBA00022801"/>
    </source>
</evidence>
<keyword evidence="3" id="KW-0378">Hydrolase</keyword>
<evidence type="ECO:0000313" key="6">
    <source>
        <dbReference type="EMBL" id="KAB2953774.1"/>
    </source>
</evidence>
<name>A0A6I0EUB0_9FIRM</name>
<dbReference type="OrthoDB" id="9788539at2"/>
<evidence type="ECO:0000256" key="2">
    <source>
        <dbReference type="ARBA" id="ARBA00013064"/>
    </source>
</evidence>
<evidence type="ECO:0000313" key="7">
    <source>
        <dbReference type="Proteomes" id="UP000468766"/>
    </source>
</evidence>
<dbReference type="InterPro" id="IPR016195">
    <property type="entry name" value="Pol/histidinol_Pase-like"/>
</dbReference>
<proteinExistence type="inferred from homology"/>
<keyword evidence="7" id="KW-1185">Reference proteome</keyword>
<organism evidence="6 7">
    <name type="scientific">Heliorestis acidaminivorans</name>
    <dbReference type="NCBI Taxonomy" id="553427"/>
    <lineage>
        <taxon>Bacteria</taxon>
        <taxon>Bacillati</taxon>
        <taxon>Bacillota</taxon>
        <taxon>Clostridia</taxon>
        <taxon>Eubacteriales</taxon>
        <taxon>Heliobacteriaceae</taxon>
        <taxon>Heliorestis</taxon>
    </lineage>
</organism>
<evidence type="ECO:0000256" key="4">
    <source>
        <dbReference type="ARBA" id="ARBA00022912"/>
    </source>
</evidence>
<dbReference type="GO" id="GO:0030145">
    <property type="term" value="F:manganese ion binding"/>
    <property type="evidence" value="ECO:0007669"/>
    <property type="project" value="InterPro"/>
</dbReference>
<accession>A0A6I0EUB0</accession>
<evidence type="ECO:0000256" key="5">
    <source>
        <dbReference type="ARBA" id="ARBA00051722"/>
    </source>
</evidence>
<dbReference type="GO" id="GO:0004725">
    <property type="term" value="F:protein tyrosine phosphatase activity"/>
    <property type="evidence" value="ECO:0007669"/>
    <property type="project" value="UniProtKB-EC"/>
</dbReference>
<dbReference type="Proteomes" id="UP000468766">
    <property type="component" value="Unassembled WGS sequence"/>
</dbReference>
<dbReference type="PANTHER" id="PTHR39181:SF1">
    <property type="entry name" value="TYROSINE-PROTEIN PHOSPHATASE YWQE"/>
    <property type="match status" value="1"/>
</dbReference>
<dbReference type="PIRSF" id="PIRSF016557">
    <property type="entry name" value="Caps_synth_CpsB"/>
    <property type="match status" value="1"/>
</dbReference>
<keyword evidence="4" id="KW-0904">Protein phosphatase</keyword>
<dbReference type="SUPFAM" id="SSF89550">
    <property type="entry name" value="PHP domain-like"/>
    <property type="match status" value="1"/>
</dbReference>
<reference evidence="6 7" key="1">
    <citation type="submission" date="2019-10" db="EMBL/GenBank/DDBJ databases">
        <title>Whole-genome sequence of the extremophile Heliorestis acidaminivorans DSM 24790.</title>
        <authorList>
            <person name="Kyndt J.A."/>
            <person name="Meyer T.E."/>
        </authorList>
    </citation>
    <scope>NUCLEOTIDE SEQUENCE [LARGE SCALE GENOMIC DNA]</scope>
    <source>
        <strain evidence="6 7">DSM 24790</strain>
    </source>
</reference>
<dbReference type="InterPro" id="IPR016667">
    <property type="entry name" value="Caps_polysacc_synth_CpsB/CapC"/>
</dbReference>
<evidence type="ECO:0000256" key="1">
    <source>
        <dbReference type="ARBA" id="ARBA00005750"/>
    </source>
</evidence>
<dbReference type="Gene3D" id="3.20.20.140">
    <property type="entry name" value="Metal-dependent hydrolases"/>
    <property type="match status" value="1"/>
</dbReference>
<dbReference type="EC" id="3.1.3.48" evidence="2"/>
<dbReference type="AlphaFoldDB" id="A0A6I0EUB0"/>
<dbReference type="Pfam" id="PF19567">
    <property type="entry name" value="CpsB_CapC"/>
    <property type="match status" value="1"/>
</dbReference>